<dbReference type="InterPro" id="IPR035958">
    <property type="entry name" value="SecB-like_sf"/>
</dbReference>
<dbReference type="EMBL" id="AP025594">
    <property type="protein sequence ID" value="BDG17528.1"/>
    <property type="molecule type" value="Genomic_DNA"/>
</dbReference>
<evidence type="ECO:0000313" key="3">
    <source>
        <dbReference type="Proteomes" id="UP000182993"/>
    </source>
</evidence>
<dbReference type="SUPFAM" id="SSF54611">
    <property type="entry name" value="SecB-like"/>
    <property type="match status" value="1"/>
</dbReference>
<dbReference type="Proteomes" id="UP000831120">
    <property type="component" value="Plasmid pTbrSNM4-1b"/>
</dbReference>
<evidence type="ECO:0000313" key="4">
    <source>
        <dbReference type="Proteomes" id="UP000831120"/>
    </source>
</evidence>
<accession>A0A1J0LYA0</accession>
<organism evidence="1 3">
    <name type="scientific">Thermus brockianus</name>
    <dbReference type="NCBI Taxonomy" id="56956"/>
    <lineage>
        <taxon>Bacteria</taxon>
        <taxon>Thermotogati</taxon>
        <taxon>Deinococcota</taxon>
        <taxon>Deinococci</taxon>
        <taxon>Thermales</taxon>
        <taxon>Thermaceae</taxon>
        <taxon>Thermus</taxon>
    </lineage>
</organism>
<dbReference type="EMBL" id="CP016313">
    <property type="protein sequence ID" value="APD10579.1"/>
    <property type="molecule type" value="Genomic_DNA"/>
</dbReference>
<geneLocation type="plasmid" evidence="1">
    <name>pTB1</name>
</geneLocation>
<dbReference type="OrthoDB" id="5518794at2"/>
<dbReference type="KEGG" id="tbc:A0O31_02562"/>
<geneLocation type="plasmid" evidence="3">
    <name>ptb1</name>
</geneLocation>
<protein>
    <submittedName>
        <fullName evidence="1">Uncharacterized protein</fullName>
    </submittedName>
</protein>
<dbReference type="Proteomes" id="UP000182993">
    <property type="component" value="Plasmid pTB1"/>
</dbReference>
<reference evidence="3" key="1">
    <citation type="submission" date="2016-06" db="EMBL/GenBank/DDBJ databases">
        <title>Whole genome sequencing of Thermus brockianus strain GE-1.</title>
        <authorList>
            <person name="Schaefers C."/>
            <person name="Blank S."/>
            <person name="Wiebusch S."/>
            <person name="Elleuche S."/>
            <person name="Antranikian G."/>
        </authorList>
    </citation>
    <scope>NUCLEOTIDE SEQUENCE [LARGE SCALE GENOMIC DNA]</scope>
    <source>
        <strain evidence="3">GE-1</strain>
        <plasmid evidence="3">ptb1</plasmid>
    </source>
</reference>
<geneLocation type="plasmid" evidence="2 4">
    <name>pTbrSNM4-1b</name>
</geneLocation>
<dbReference type="AlphaFoldDB" id="A0A1J0LYA0"/>
<evidence type="ECO:0000313" key="2">
    <source>
        <dbReference type="EMBL" id="BDG17528.1"/>
    </source>
</evidence>
<keyword evidence="4" id="KW-1185">Reference proteome</keyword>
<dbReference type="Gene3D" id="3.10.420.10">
    <property type="entry name" value="SecB-like"/>
    <property type="match status" value="1"/>
</dbReference>
<dbReference type="Gene3D" id="1.10.10.60">
    <property type="entry name" value="Homeodomain-like"/>
    <property type="match status" value="1"/>
</dbReference>
<gene>
    <name evidence="1" type="ORF">A0O31_02562</name>
    <name evidence="2" type="ORF">TbrSNM41_22620</name>
</gene>
<evidence type="ECO:0000313" key="1">
    <source>
        <dbReference type="EMBL" id="APD10579.1"/>
    </source>
</evidence>
<proteinExistence type="predicted"/>
<reference evidence="1" key="2">
    <citation type="journal article" date="2017" name="Stand. Genomic Sci.">
        <title>Complete genome sequence of Thermus brockianus GE-1 reveals key enzymes of xylan/xylose metabolism.</title>
        <authorList>
            <person name="Schaefers C."/>
            <person name="Blank S."/>
            <person name="Wiebusch S."/>
            <person name="Elleuche S."/>
            <person name="Antranikian G."/>
        </authorList>
    </citation>
    <scope>NUCLEOTIDE SEQUENCE</scope>
    <source>
        <strain evidence="1">GE-1</strain>
        <plasmid evidence="1">pTB1</plasmid>
    </source>
</reference>
<sequence>MANKSETIRNLYQQGKSVSEIAKELGLTYQRVYSTLRRAGLLQVKSPPSEGKADPKAYSRFIEGLEILSVELLEVQAKLERPPQKGAPLQPVFGRSEPFGPEKIKDGFRAGLELQLDFQDSLGTFGFLRLRVAASYQSGVFPDASFFQTFSQRNLPVNLWPYLRFYVDFLTSQMGLPRLVLPALKF</sequence>
<dbReference type="SUPFAM" id="SSF88659">
    <property type="entry name" value="Sigma3 and sigma4 domains of RNA polymerase sigma factors"/>
    <property type="match status" value="1"/>
</dbReference>
<name>A0A1J0LYA0_THEBO</name>
<keyword evidence="1" id="KW-0614">Plasmid</keyword>
<dbReference type="InterPro" id="IPR013324">
    <property type="entry name" value="RNA_pol_sigma_r3/r4-like"/>
</dbReference>
<reference evidence="2 4" key="3">
    <citation type="journal article" date="2022" name="Microbiol. Resour. Announc.">
        <title>Complete Genome Sequences of Thermus Strains Isolated from Senami Hot Spring in Japan.</title>
        <authorList>
            <person name="Miyazaki K."/>
        </authorList>
    </citation>
    <scope>NUCLEOTIDE SEQUENCE [LARGE SCALE GENOMIC DNA]</scope>
    <source>
        <strain evidence="2 4">SNM4-1</strain>
        <plasmid evidence="2 4">pTbrSNM4-1b</plasmid>
    </source>
</reference>
<dbReference type="RefSeq" id="WP_071678255.1">
    <property type="nucleotide sequence ID" value="NZ_AP025594.1"/>
</dbReference>